<keyword evidence="2" id="KW-0963">Cytoplasm</keyword>
<proteinExistence type="predicted"/>
<comment type="caution">
    <text evidence="4">The sequence shown here is derived from an EMBL/GenBank/DDBJ whole genome shotgun (WGS) entry which is preliminary data.</text>
</comment>
<name>A0ABR3AVT4_PHYBL</name>
<dbReference type="Pfam" id="PF04912">
    <property type="entry name" value="Dynamitin"/>
    <property type="match status" value="1"/>
</dbReference>
<evidence type="ECO:0000313" key="4">
    <source>
        <dbReference type="EMBL" id="KAL0082710.1"/>
    </source>
</evidence>
<feature type="compositionally biased region" description="Polar residues" evidence="3">
    <location>
        <begin position="89"/>
        <end position="114"/>
    </location>
</feature>
<evidence type="ECO:0000256" key="3">
    <source>
        <dbReference type="SAM" id="MobiDB-lite"/>
    </source>
</evidence>
<sequence>MQKQSQVSEIDERIAKIEKLVGTSAGQGPEDMPSGLASTTLINSMAKLEQQITILAQPRQLEMVARRIKVLNSELDRLNELKSGRKENTSSLNFSLHPTSTTAGVQSATTSAEGQNKEAAGGLSNEAEEKVNHLFATMEKIDPLLNLTPALLTRLKALQGLHTEASTFGRSVKVISDEQSQMTQELKSLSATCDTV</sequence>
<reference evidence="4 5" key="1">
    <citation type="submission" date="2024-04" db="EMBL/GenBank/DDBJ databases">
        <title>Symmetric and asymmetric DNA N6-adenine methylation regulates different biological responses in Mucorales.</title>
        <authorList>
            <consortium name="Lawrence Berkeley National Laboratory"/>
            <person name="Lax C."/>
            <person name="Mondo S.J."/>
            <person name="Osorio-Concepcion M."/>
            <person name="Muszewska A."/>
            <person name="Corrochano-Luque M."/>
            <person name="Gutierrez G."/>
            <person name="Riley R."/>
            <person name="Lipzen A."/>
            <person name="Guo J."/>
            <person name="Hundley H."/>
            <person name="Amirebrahimi M."/>
            <person name="Ng V."/>
            <person name="Lorenzo-Gutierrez D."/>
            <person name="Binder U."/>
            <person name="Yang J."/>
            <person name="Song Y."/>
            <person name="Canovas D."/>
            <person name="Navarro E."/>
            <person name="Freitag M."/>
            <person name="Gabaldon T."/>
            <person name="Grigoriev I.V."/>
            <person name="Corrochano L.M."/>
            <person name="Nicolas F.E."/>
            <person name="Garre V."/>
        </authorList>
    </citation>
    <scope>NUCLEOTIDE SEQUENCE [LARGE SCALE GENOMIC DNA]</scope>
    <source>
        <strain evidence="4 5">L51</strain>
    </source>
</reference>
<dbReference type="Proteomes" id="UP001448207">
    <property type="component" value="Unassembled WGS sequence"/>
</dbReference>
<gene>
    <name evidence="4" type="ORF">J3Q64DRAFT_1810248</name>
</gene>
<evidence type="ECO:0000256" key="2">
    <source>
        <dbReference type="ARBA" id="ARBA00022490"/>
    </source>
</evidence>
<evidence type="ECO:0000256" key="1">
    <source>
        <dbReference type="ARBA" id="ARBA00004496"/>
    </source>
</evidence>
<dbReference type="EMBL" id="JBCLYO010000015">
    <property type="protein sequence ID" value="KAL0082710.1"/>
    <property type="molecule type" value="Genomic_DNA"/>
</dbReference>
<feature type="region of interest" description="Disordered" evidence="3">
    <location>
        <begin position="86"/>
        <end position="125"/>
    </location>
</feature>
<keyword evidence="5" id="KW-1185">Reference proteome</keyword>
<dbReference type="InterPro" id="IPR028133">
    <property type="entry name" value="Dynamitin"/>
</dbReference>
<comment type="subcellular location">
    <subcellularLocation>
        <location evidence="1">Cytoplasm</location>
    </subcellularLocation>
</comment>
<organism evidence="4 5">
    <name type="scientific">Phycomyces blakesleeanus</name>
    <dbReference type="NCBI Taxonomy" id="4837"/>
    <lineage>
        <taxon>Eukaryota</taxon>
        <taxon>Fungi</taxon>
        <taxon>Fungi incertae sedis</taxon>
        <taxon>Mucoromycota</taxon>
        <taxon>Mucoromycotina</taxon>
        <taxon>Mucoromycetes</taxon>
        <taxon>Mucorales</taxon>
        <taxon>Phycomycetaceae</taxon>
        <taxon>Phycomyces</taxon>
    </lineage>
</organism>
<evidence type="ECO:0000313" key="5">
    <source>
        <dbReference type="Proteomes" id="UP001448207"/>
    </source>
</evidence>
<protein>
    <submittedName>
        <fullName evidence="4">Uncharacterized protein</fullName>
    </submittedName>
</protein>
<accession>A0ABR3AVT4</accession>
<dbReference type="PANTHER" id="PTHR15346">
    <property type="entry name" value="DYNACTIN SUBUNIT"/>
    <property type="match status" value="1"/>
</dbReference>